<dbReference type="OMA" id="ANPMKPV"/>
<dbReference type="PROSITE" id="PS50162">
    <property type="entry name" value="RECA_2"/>
    <property type="match status" value="1"/>
</dbReference>
<dbReference type="InterPro" id="IPR027417">
    <property type="entry name" value="P-loop_NTPase"/>
</dbReference>
<dbReference type="Pfam" id="PF08423">
    <property type="entry name" value="Rad51"/>
    <property type="match status" value="1"/>
</dbReference>
<evidence type="ECO:0000313" key="8">
    <source>
        <dbReference type="Proteomes" id="UP000009168"/>
    </source>
</evidence>
<dbReference type="OrthoDB" id="10251254at2759"/>
<dbReference type="InterPro" id="IPR020588">
    <property type="entry name" value="RecA_ATP-bd"/>
</dbReference>
<dbReference type="GO" id="GO:0140664">
    <property type="term" value="F:ATP-dependent DNA damage sensor activity"/>
    <property type="evidence" value="ECO:0007669"/>
    <property type="project" value="InterPro"/>
</dbReference>
<dbReference type="SUPFAM" id="SSF47794">
    <property type="entry name" value="Rad51 N-terminal domain-like"/>
    <property type="match status" value="1"/>
</dbReference>
<dbReference type="PANTHER" id="PTHR22942">
    <property type="entry name" value="RECA/RAD51/RADA DNA STRAND-PAIRING FAMILY MEMBER"/>
    <property type="match status" value="1"/>
</dbReference>
<accession>I7MAA0</accession>
<dbReference type="GO" id="GO:0003697">
    <property type="term" value="F:single-stranded DNA binding"/>
    <property type="evidence" value="ECO:0007669"/>
    <property type="project" value="TreeGrafter"/>
</dbReference>
<keyword evidence="2 4" id="KW-0067">ATP-binding</keyword>
<dbReference type="SMR" id="I7MAA0"/>
<dbReference type="Gene3D" id="1.10.150.20">
    <property type="entry name" value="5' to 3' exonuclease, C-terminal subdomain"/>
    <property type="match status" value="1"/>
</dbReference>
<dbReference type="AlphaFoldDB" id="I7MAA0"/>
<keyword evidence="8" id="KW-1185">Reference proteome</keyword>
<evidence type="ECO:0000313" key="7">
    <source>
        <dbReference type="EMBL" id="EAS03986.1"/>
    </source>
</evidence>
<dbReference type="STRING" id="312017.I7MAA0"/>
<dbReference type="InParanoid" id="I7MAA0"/>
<dbReference type="EMBL" id="GG662464">
    <property type="protein sequence ID" value="EAS03986.1"/>
    <property type="molecule type" value="Genomic_DNA"/>
</dbReference>
<evidence type="ECO:0000256" key="1">
    <source>
        <dbReference type="ARBA" id="ARBA00022741"/>
    </source>
</evidence>
<dbReference type="GO" id="GO:0003690">
    <property type="term" value="F:double-stranded DNA binding"/>
    <property type="evidence" value="ECO:0007669"/>
    <property type="project" value="TreeGrafter"/>
</dbReference>
<dbReference type="GO" id="GO:0006312">
    <property type="term" value="P:mitotic recombination"/>
    <property type="evidence" value="ECO:0007669"/>
    <property type="project" value="TreeGrafter"/>
</dbReference>
<gene>
    <name evidence="7" type="ORF">TTHERM_00459230</name>
</gene>
<evidence type="ECO:0000256" key="3">
    <source>
        <dbReference type="ARBA" id="ARBA00023125"/>
    </source>
</evidence>
<dbReference type="Proteomes" id="UP000009168">
    <property type="component" value="Unassembled WGS sequence"/>
</dbReference>
<dbReference type="GeneID" id="7828368"/>
<dbReference type="InterPro" id="IPR013632">
    <property type="entry name" value="Rad51_C"/>
</dbReference>
<evidence type="ECO:0000256" key="2">
    <source>
        <dbReference type="ARBA" id="ARBA00022840"/>
    </source>
</evidence>
<evidence type="ECO:0000259" key="6">
    <source>
        <dbReference type="PROSITE" id="PS50163"/>
    </source>
</evidence>
<dbReference type="InterPro" id="IPR016467">
    <property type="entry name" value="DNA_recomb/repair_RecA-like"/>
</dbReference>
<dbReference type="PROSITE" id="PS50163">
    <property type="entry name" value="RECA_3"/>
    <property type="match status" value="1"/>
</dbReference>
<dbReference type="FunFam" id="3.40.50.300:FF:002052">
    <property type="entry name" value="DNA repair protein RAD51 homolog"/>
    <property type="match status" value="1"/>
</dbReference>
<sequence>MNDCYSDKEDNEEQNQIAQEEIFLVEMLATEGVNNNEIQKLKKNGILSLKSLVMNTKRDLVNIYGIPDNKADSYVKKASEILARSENSRLFSSEFVLGTTVLQRRSQIRRISTGSKALDDILNGGIESQSITEFYGEYRSGKTQIAHTACVLAQSQDHCQSPGKVLYIDTEGTFRPERICQIASHYGMEGEYALSNIIYGRAYNVDQQNTLLIKGAQLMVEENCFALLVVDSIMANFRCDFSGRGDLSERQQALGKFMSRLQRMAAEFNIAVIITNQVMADPSGAMTGGAIPQPKPIGGHILAHASTQRLFMKKKTDNIRKVKLVDSPYLQDKEVDIMVSDRGVGDVECDKKPSTG</sequence>
<dbReference type="GO" id="GO:0000730">
    <property type="term" value="P:DNA recombinase assembly"/>
    <property type="evidence" value="ECO:0007669"/>
    <property type="project" value="TreeGrafter"/>
</dbReference>
<proteinExistence type="inferred from homology"/>
<keyword evidence="1 4" id="KW-0547">Nucleotide-binding</keyword>
<evidence type="ECO:0000256" key="4">
    <source>
        <dbReference type="RuleBase" id="RU003422"/>
    </source>
</evidence>
<feature type="domain" description="RecA family profile 1" evidence="5">
    <location>
        <begin position="107"/>
        <end position="278"/>
    </location>
</feature>
<dbReference type="GO" id="GO:0000150">
    <property type="term" value="F:DNA strand exchange activity"/>
    <property type="evidence" value="ECO:0007669"/>
    <property type="project" value="TreeGrafter"/>
</dbReference>
<reference evidence="8" key="1">
    <citation type="journal article" date="2006" name="PLoS Biol.">
        <title>Macronuclear genome sequence of the ciliate Tetrahymena thermophila, a model eukaryote.</title>
        <authorList>
            <person name="Eisen J.A."/>
            <person name="Coyne R.S."/>
            <person name="Wu M."/>
            <person name="Wu D."/>
            <person name="Thiagarajan M."/>
            <person name="Wortman J.R."/>
            <person name="Badger J.H."/>
            <person name="Ren Q."/>
            <person name="Amedeo P."/>
            <person name="Jones K.M."/>
            <person name="Tallon L.J."/>
            <person name="Delcher A.L."/>
            <person name="Salzberg S.L."/>
            <person name="Silva J.C."/>
            <person name="Haas B.J."/>
            <person name="Majoros W.H."/>
            <person name="Farzad M."/>
            <person name="Carlton J.M."/>
            <person name="Smith R.K. Jr."/>
            <person name="Garg J."/>
            <person name="Pearlman R.E."/>
            <person name="Karrer K.M."/>
            <person name="Sun L."/>
            <person name="Manning G."/>
            <person name="Elde N.C."/>
            <person name="Turkewitz A.P."/>
            <person name="Asai D.J."/>
            <person name="Wilkes D.E."/>
            <person name="Wang Y."/>
            <person name="Cai H."/>
            <person name="Collins K."/>
            <person name="Stewart B.A."/>
            <person name="Lee S.R."/>
            <person name="Wilamowska K."/>
            <person name="Weinberg Z."/>
            <person name="Ruzzo W.L."/>
            <person name="Wloga D."/>
            <person name="Gaertig J."/>
            <person name="Frankel J."/>
            <person name="Tsao C.-C."/>
            <person name="Gorovsky M.A."/>
            <person name="Keeling P.J."/>
            <person name="Waller R.F."/>
            <person name="Patron N.J."/>
            <person name="Cherry J.M."/>
            <person name="Stover N.A."/>
            <person name="Krieger C.J."/>
            <person name="del Toro C."/>
            <person name="Ryder H.F."/>
            <person name="Williamson S.C."/>
            <person name="Barbeau R.A."/>
            <person name="Hamilton E.P."/>
            <person name="Orias E."/>
        </authorList>
    </citation>
    <scope>NUCLEOTIDE SEQUENCE [LARGE SCALE GENOMIC DNA]</scope>
    <source>
        <strain evidence="8">SB210</strain>
    </source>
</reference>
<dbReference type="RefSeq" id="XP_001024231.1">
    <property type="nucleotide sequence ID" value="XM_001024231.3"/>
</dbReference>
<dbReference type="GO" id="GO:0042148">
    <property type="term" value="P:DNA strand invasion"/>
    <property type="evidence" value="ECO:0007669"/>
    <property type="project" value="TreeGrafter"/>
</dbReference>
<keyword evidence="3" id="KW-0238">DNA-binding</keyword>
<feature type="domain" description="RecA family profile 2" evidence="6">
    <location>
        <begin position="284"/>
        <end position="349"/>
    </location>
</feature>
<dbReference type="GO" id="GO:0005524">
    <property type="term" value="F:ATP binding"/>
    <property type="evidence" value="ECO:0007669"/>
    <property type="project" value="UniProtKB-KW"/>
</dbReference>
<dbReference type="InterPro" id="IPR003593">
    <property type="entry name" value="AAA+_ATPase"/>
</dbReference>
<dbReference type="eggNOG" id="KOG1433">
    <property type="taxonomic scope" value="Eukaryota"/>
</dbReference>
<dbReference type="NCBIfam" id="NF003301">
    <property type="entry name" value="PRK04301.1"/>
    <property type="match status" value="1"/>
</dbReference>
<dbReference type="PANTHER" id="PTHR22942:SF30">
    <property type="entry name" value="MEIOTIC RECOMBINATION PROTEIN DMC1_LIM15 HOMOLOG"/>
    <property type="match status" value="1"/>
</dbReference>
<comment type="similarity">
    <text evidence="4">Belongs to the RecA family.</text>
</comment>
<dbReference type="HOGENOM" id="CLU_041732_0_0_1"/>
<evidence type="ECO:0000259" key="5">
    <source>
        <dbReference type="PROSITE" id="PS50162"/>
    </source>
</evidence>
<dbReference type="PIRSF" id="PIRSF005856">
    <property type="entry name" value="Rad51"/>
    <property type="match status" value="1"/>
</dbReference>
<dbReference type="SMART" id="SM00382">
    <property type="entry name" value="AAA"/>
    <property type="match status" value="1"/>
</dbReference>
<dbReference type="InterPro" id="IPR010995">
    <property type="entry name" value="DNA_repair_Rad51/TF_NusA_a-hlx"/>
</dbReference>
<name>I7MAA0_TETTS</name>
<dbReference type="InterPro" id="IPR020587">
    <property type="entry name" value="RecA_monomer-monomer_interface"/>
</dbReference>
<dbReference type="Gene3D" id="3.40.50.300">
    <property type="entry name" value="P-loop containing nucleotide triphosphate hydrolases"/>
    <property type="match status" value="1"/>
</dbReference>
<protein>
    <submittedName>
        <fullName evidence="7">Meiotic recombination protein DMC1, putative</fullName>
    </submittedName>
</protein>
<organism evidence="7 8">
    <name type="scientific">Tetrahymena thermophila (strain SB210)</name>
    <dbReference type="NCBI Taxonomy" id="312017"/>
    <lineage>
        <taxon>Eukaryota</taxon>
        <taxon>Sar</taxon>
        <taxon>Alveolata</taxon>
        <taxon>Ciliophora</taxon>
        <taxon>Intramacronucleata</taxon>
        <taxon>Oligohymenophorea</taxon>
        <taxon>Hymenostomatida</taxon>
        <taxon>Tetrahymenina</taxon>
        <taxon>Tetrahymenidae</taxon>
        <taxon>Tetrahymena</taxon>
    </lineage>
</organism>
<dbReference type="KEGG" id="tet:TTHERM_00459230"/>
<dbReference type="SUPFAM" id="SSF52540">
    <property type="entry name" value="P-loop containing nucleoside triphosphate hydrolases"/>
    <property type="match status" value="1"/>
</dbReference>